<dbReference type="STRING" id="1168034.FH5T_09230"/>
<dbReference type="EMBL" id="CP007451">
    <property type="protein sequence ID" value="AHW59717.1"/>
    <property type="molecule type" value="Genomic_DNA"/>
</dbReference>
<protein>
    <recommendedName>
        <fullName evidence="6">Dihydrolipoamide dehydrogenase</fullName>
    </recommendedName>
</protein>
<evidence type="ECO:0000313" key="2">
    <source>
        <dbReference type="EMBL" id="AHW59717.1"/>
    </source>
</evidence>
<accession>X5DGY1</accession>
<gene>
    <name evidence="2" type="ORF">FH5T_09230</name>
    <name evidence="3" type="ORF">SAMN05444285_10249</name>
</gene>
<dbReference type="KEGG" id="dori:FH5T_09230"/>
<evidence type="ECO:0000256" key="1">
    <source>
        <dbReference type="SAM" id="SignalP"/>
    </source>
</evidence>
<dbReference type="EMBL" id="FOHT01000002">
    <property type="protein sequence ID" value="SES77791.1"/>
    <property type="molecule type" value="Genomic_DNA"/>
</dbReference>
<dbReference type="RefSeq" id="WP_051567737.1">
    <property type="nucleotide sequence ID" value="NZ_FOHT01000002.1"/>
</dbReference>
<dbReference type="Proteomes" id="UP000023772">
    <property type="component" value="Chromosome"/>
</dbReference>
<dbReference type="OrthoDB" id="1524444at2"/>
<feature type="chain" id="PRO_5010515050" description="Dihydrolipoamide dehydrogenase" evidence="1">
    <location>
        <begin position="29"/>
        <end position="204"/>
    </location>
</feature>
<evidence type="ECO:0000313" key="5">
    <source>
        <dbReference type="Proteomes" id="UP000181981"/>
    </source>
</evidence>
<organism evidence="3 5">
    <name type="scientific">Draconibacterium orientale</name>
    <dbReference type="NCBI Taxonomy" id="1168034"/>
    <lineage>
        <taxon>Bacteria</taxon>
        <taxon>Pseudomonadati</taxon>
        <taxon>Bacteroidota</taxon>
        <taxon>Bacteroidia</taxon>
        <taxon>Marinilabiliales</taxon>
        <taxon>Prolixibacteraceae</taxon>
        <taxon>Draconibacterium</taxon>
    </lineage>
</organism>
<reference evidence="2 4" key="1">
    <citation type="submission" date="2014-03" db="EMBL/GenBank/DDBJ databases">
        <title>Complete genome sequence of a deeply braunched marine Bacteroidia bacterium Draconibacterium orientale type strain FH5T.</title>
        <authorList>
            <person name="Li X."/>
            <person name="Wang X."/>
            <person name="Xie Z."/>
            <person name="Du Z."/>
            <person name="Chen G."/>
        </authorList>
    </citation>
    <scope>NUCLEOTIDE SEQUENCE [LARGE SCALE GENOMIC DNA]</scope>
    <source>
        <strain evidence="2 4">FH5</strain>
    </source>
</reference>
<keyword evidence="1" id="KW-0732">Signal</keyword>
<dbReference type="HOGENOM" id="CLU_123838_0_0_10"/>
<dbReference type="AlphaFoldDB" id="X5DGY1"/>
<evidence type="ECO:0008006" key="6">
    <source>
        <dbReference type="Google" id="ProtNLM"/>
    </source>
</evidence>
<name>X5DGY1_9BACT</name>
<proteinExistence type="predicted"/>
<dbReference type="eggNOG" id="ENOG5032UAD">
    <property type="taxonomic scope" value="Bacteria"/>
</dbReference>
<sequence length="204" mass="22782">MKTIENKQRFTFRKISAFLLITVAAVLASCEGPMGPPGIPGEDGYNFVGTTFEFTGDFTPANDYQLVFNFNDNGFIPYYSDVILAYVLWTNEEGLEFWRPLPQTEYFLSGAILQYNFDYTTDYENDEIVDMSVFLGGDVDLASLSTDYTLDQTFRIVVVPSDFMSLANVDASDVNSILNSASIQFHSLGTIEPGTVIDTNIEIK</sequence>
<feature type="signal peptide" evidence="1">
    <location>
        <begin position="1"/>
        <end position="28"/>
    </location>
</feature>
<dbReference type="Proteomes" id="UP000181981">
    <property type="component" value="Unassembled WGS sequence"/>
</dbReference>
<reference evidence="3 5" key="2">
    <citation type="submission" date="2016-10" db="EMBL/GenBank/DDBJ databases">
        <authorList>
            <person name="de Groot N.N."/>
        </authorList>
    </citation>
    <scope>NUCLEOTIDE SEQUENCE [LARGE SCALE GENOMIC DNA]</scope>
    <source>
        <strain evidence="3 5">DSM 25947</strain>
    </source>
</reference>
<evidence type="ECO:0000313" key="4">
    <source>
        <dbReference type="Proteomes" id="UP000023772"/>
    </source>
</evidence>
<evidence type="ECO:0000313" key="3">
    <source>
        <dbReference type="EMBL" id="SES77791.1"/>
    </source>
</evidence>
<keyword evidence="4" id="KW-1185">Reference proteome</keyword>